<dbReference type="CDD" id="cd06578">
    <property type="entry name" value="HemD"/>
    <property type="match status" value="1"/>
</dbReference>
<dbReference type="Pfam" id="PF02602">
    <property type="entry name" value="HEM4"/>
    <property type="match status" value="1"/>
</dbReference>
<organism evidence="2 3">
    <name type="scientific">Psychroflexus salis</name>
    <dbReference type="NCBI Taxonomy" id="1526574"/>
    <lineage>
        <taxon>Bacteria</taxon>
        <taxon>Pseudomonadati</taxon>
        <taxon>Bacteroidota</taxon>
        <taxon>Flavobacteriia</taxon>
        <taxon>Flavobacteriales</taxon>
        <taxon>Flavobacteriaceae</taxon>
        <taxon>Psychroflexus</taxon>
    </lineage>
</organism>
<sequence length="217" mass="24383">MPRVLSTKCLTESQKNLILQSGWSLVAYNAIQTKAFPNLSYLENAKFENGIVTSQTSVSILKEKQVELKNVFCVGQKTASKLKELNFSIAEVANYGEDLAKIISTTYTGLSFSFFCGRIRNDELPSLLKKNKIDFTEHHLYKTVSIPKKFTHCFDAVMFFSPSGIKSYYAHNSFKGERIICIGKTTAMAARQINNKIEIANKTSVESVIVQLVKQVF</sequence>
<comment type="caution">
    <text evidence="2">The sequence shown here is derived from an EMBL/GenBank/DDBJ whole genome shotgun (WGS) entry which is preliminary data.</text>
</comment>
<evidence type="ECO:0000313" key="2">
    <source>
        <dbReference type="EMBL" id="GGE04140.1"/>
    </source>
</evidence>
<name>A0A916ZM40_9FLAO</name>
<gene>
    <name evidence="2" type="primary">hemD</name>
    <name evidence="2" type="ORF">GCM10010831_02140</name>
</gene>
<dbReference type="GO" id="GO:0008168">
    <property type="term" value="F:methyltransferase activity"/>
    <property type="evidence" value="ECO:0007669"/>
    <property type="project" value="UniProtKB-KW"/>
</dbReference>
<dbReference type="InterPro" id="IPR039793">
    <property type="entry name" value="UROS/Hem4"/>
</dbReference>
<dbReference type="PANTHER" id="PTHR12390:SF0">
    <property type="entry name" value="UROPORPHYRINOGEN-III SYNTHASE"/>
    <property type="match status" value="1"/>
</dbReference>
<dbReference type="GO" id="GO:0006780">
    <property type="term" value="P:uroporphyrinogen III biosynthetic process"/>
    <property type="evidence" value="ECO:0007669"/>
    <property type="project" value="InterPro"/>
</dbReference>
<dbReference type="InterPro" id="IPR036108">
    <property type="entry name" value="4pyrrol_syn_uPrphyn_synt_sf"/>
</dbReference>
<reference evidence="2 3" key="1">
    <citation type="journal article" date="2014" name="Int. J. Syst. Evol. Microbiol.">
        <title>Complete genome sequence of Corynebacterium casei LMG S-19264T (=DSM 44701T), isolated from a smear-ripened cheese.</title>
        <authorList>
            <consortium name="US DOE Joint Genome Institute (JGI-PGF)"/>
            <person name="Walter F."/>
            <person name="Albersmeier A."/>
            <person name="Kalinowski J."/>
            <person name="Ruckert C."/>
        </authorList>
    </citation>
    <scope>NUCLEOTIDE SEQUENCE [LARGE SCALE GENOMIC DNA]</scope>
    <source>
        <strain evidence="2 3">CGMCC 1.12925</strain>
    </source>
</reference>
<dbReference type="PANTHER" id="PTHR12390">
    <property type="entry name" value="UROPORPHYRINOGEN III SYNTHASE"/>
    <property type="match status" value="1"/>
</dbReference>
<dbReference type="SUPFAM" id="SSF69618">
    <property type="entry name" value="HemD-like"/>
    <property type="match status" value="1"/>
</dbReference>
<dbReference type="EMBL" id="BMGL01000001">
    <property type="protein sequence ID" value="GGE04140.1"/>
    <property type="molecule type" value="Genomic_DNA"/>
</dbReference>
<accession>A0A916ZM40</accession>
<feature type="domain" description="Tetrapyrrole biosynthesis uroporphyrinogen III synthase" evidence="1">
    <location>
        <begin position="19"/>
        <end position="207"/>
    </location>
</feature>
<evidence type="ECO:0000313" key="3">
    <source>
        <dbReference type="Proteomes" id="UP000599688"/>
    </source>
</evidence>
<dbReference type="InterPro" id="IPR003754">
    <property type="entry name" value="4pyrrol_synth_uPrphyn_synth"/>
</dbReference>
<dbReference type="GO" id="GO:0004852">
    <property type="term" value="F:uroporphyrinogen-III synthase activity"/>
    <property type="evidence" value="ECO:0007669"/>
    <property type="project" value="InterPro"/>
</dbReference>
<dbReference type="AlphaFoldDB" id="A0A916ZM40"/>
<dbReference type="Gene3D" id="3.40.50.10090">
    <property type="match status" value="1"/>
</dbReference>
<dbReference type="RefSeq" id="WP_188404903.1">
    <property type="nucleotide sequence ID" value="NZ_BMGL01000001.1"/>
</dbReference>
<dbReference type="Proteomes" id="UP000599688">
    <property type="component" value="Unassembled WGS sequence"/>
</dbReference>
<proteinExistence type="predicted"/>
<keyword evidence="2" id="KW-0808">Transferase</keyword>
<protein>
    <submittedName>
        <fullName evidence="2">Uroporphyrinogen III methyltransferase</fullName>
    </submittedName>
</protein>
<keyword evidence="2" id="KW-0489">Methyltransferase</keyword>
<dbReference type="GO" id="GO:0032259">
    <property type="term" value="P:methylation"/>
    <property type="evidence" value="ECO:0007669"/>
    <property type="project" value="UniProtKB-KW"/>
</dbReference>
<evidence type="ECO:0000259" key="1">
    <source>
        <dbReference type="Pfam" id="PF02602"/>
    </source>
</evidence>
<dbReference type="GO" id="GO:0005829">
    <property type="term" value="C:cytosol"/>
    <property type="evidence" value="ECO:0007669"/>
    <property type="project" value="TreeGrafter"/>
</dbReference>
<keyword evidence="3" id="KW-1185">Reference proteome</keyword>